<feature type="region of interest" description="Disordered" evidence="1">
    <location>
        <begin position="182"/>
        <end position="206"/>
    </location>
</feature>
<name>A0ABY7AST4_9ALTE</name>
<accession>A0ABY7AST4</accession>
<sequence>MIVSLPEYIPKQLRSILEIDAHGISFPCKSGCQMRFIRDKMDMGGFYSYKQWGGIDKALKAAMNRNRQLKMLYPTHRIKRQHKPKPGTSCGFNGVGYREKLDKRRNEIERFYWVSYRRNGKPAVKTFSLGYSDFSPDLQLHAYRTAIQFRAEWDVVGNSMDEDKYKKWKTVRLYDPGLPKCDYSRKRRKKANNQQRAKTELSQEKA</sequence>
<dbReference type="RefSeq" id="WP_268075925.1">
    <property type="nucleotide sequence ID" value="NZ_CP109965.1"/>
</dbReference>
<protein>
    <recommendedName>
        <fullName evidence="4">AP2 domain-containing protein</fullName>
    </recommendedName>
</protein>
<evidence type="ECO:0000256" key="1">
    <source>
        <dbReference type="SAM" id="MobiDB-lite"/>
    </source>
</evidence>
<keyword evidence="3" id="KW-1185">Reference proteome</keyword>
<gene>
    <name evidence="2" type="ORF">OLW01_06455</name>
</gene>
<proteinExistence type="predicted"/>
<dbReference type="EMBL" id="CP109965">
    <property type="protein sequence ID" value="WAJ71434.1"/>
    <property type="molecule type" value="Genomic_DNA"/>
</dbReference>
<evidence type="ECO:0008006" key="4">
    <source>
        <dbReference type="Google" id="ProtNLM"/>
    </source>
</evidence>
<evidence type="ECO:0000313" key="2">
    <source>
        <dbReference type="EMBL" id="WAJ71434.1"/>
    </source>
</evidence>
<dbReference type="Proteomes" id="UP001163726">
    <property type="component" value="Chromosome"/>
</dbReference>
<reference evidence="2" key="1">
    <citation type="submission" date="2022-10" db="EMBL/GenBank/DDBJ databases">
        <title>Catenovulum adriacola sp. nov. isolated in the Harbour of Susak.</title>
        <authorList>
            <person name="Schoch T."/>
            <person name="Reich S.J."/>
            <person name="Stoeferle S."/>
            <person name="Flaiz M."/>
            <person name="Kazda M."/>
            <person name="Riedel C.U."/>
            <person name="Duerre P."/>
        </authorList>
    </citation>
    <scope>NUCLEOTIDE SEQUENCE</scope>
    <source>
        <strain evidence="2">TS8</strain>
    </source>
</reference>
<feature type="compositionally biased region" description="Basic and acidic residues" evidence="1">
    <location>
        <begin position="197"/>
        <end position="206"/>
    </location>
</feature>
<organism evidence="2 3">
    <name type="scientific">Catenovulum adriaticum</name>
    <dbReference type="NCBI Taxonomy" id="2984846"/>
    <lineage>
        <taxon>Bacteria</taxon>
        <taxon>Pseudomonadati</taxon>
        <taxon>Pseudomonadota</taxon>
        <taxon>Gammaproteobacteria</taxon>
        <taxon>Alteromonadales</taxon>
        <taxon>Alteromonadaceae</taxon>
        <taxon>Catenovulum</taxon>
    </lineage>
</organism>
<evidence type="ECO:0000313" key="3">
    <source>
        <dbReference type="Proteomes" id="UP001163726"/>
    </source>
</evidence>